<feature type="transmembrane region" description="Helical" evidence="6">
    <location>
        <begin position="109"/>
        <end position="130"/>
    </location>
</feature>
<name>A0A0K8TQA6_TABBR</name>
<dbReference type="GO" id="GO:2001234">
    <property type="term" value="P:negative regulation of apoptotic signaling pathway"/>
    <property type="evidence" value="ECO:0007669"/>
    <property type="project" value="TreeGrafter"/>
</dbReference>
<evidence type="ECO:0000256" key="5">
    <source>
        <dbReference type="ARBA" id="ARBA00023136"/>
    </source>
</evidence>
<protein>
    <submittedName>
        <fullName evidence="7">Putative bax-mediated apoptosis inhibitor tegt/bi-1</fullName>
    </submittedName>
</protein>
<evidence type="ECO:0000256" key="4">
    <source>
        <dbReference type="ARBA" id="ARBA00022989"/>
    </source>
</evidence>
<dbReference type="GO" id="GO:0033119">
    <property type="term" value="P:negative regulation of RNA splicing"/>
    <property type="evidence" value="ECO:0007669"/>
    <property type="project" value="TreeGrafter"/>
</dbReference>
<reference evidence="7" key="1">
    <citation type="journal article" date="2015" name="Insect Biochem. Mol. Biol.">
        <title>An insight into the sialome of the horse fly, Tabanus bromius.</title>
        <authorList>
            <person name="Ribeiro J.M."/>
            <person name="Kazimirova M."/>
            <person name="Takac P."/>
            <person name="Andersen J.F."/>
            <person name="Francischetti I.M."/>
        </authorList>
    </citation>
    <scope>NUCLEOTIDE SEQUENCE</scope>
</reference>
<keyword evidence="3 6" id="KW-0812">Transmembrane</keyword>
<evidence type="ECO:0000256" key="1">
    <source>
        <dbReference type="ARBA" id="ARBA00004141"/>
    </source>
</evidence>
<accession>A0A0K8TQA6</accession>
<feature type="transmembrane region" description="Helical" evidence="6">
    <location>
        <begin position="137"/>
        <end position="164"/>
    </location>
</feature>
<dbReference type="CDD" id="cd10430">
    <property type="entry name" value="BI-1"/>
    <property type="match status" value="1"/>
</dbReference>
<feature type="transmembrane region" description="Helical" evidence="6">
    <location>
        <begin position="82"/>
        <end position="103"/>
    </location>
</feature>
<proteinExistence type="evidence at transcript level"/>
<dbReference type="InterPro" id="IPR006214">
    <property type="entry name" value="Bax_inhibitor_1-related"/>
</dbReference>
<feature type="transmembrane region" description="Helical" evidence="6">
    <location>
        <begin position="25"/>
        <end position="46"/>
    </location>
</feature>
<dbReference type="GO" id="GO:0019899">
    <property type="term" value="F:enzyme binding"/>
    <property type="evidence" value="ECO:0007669"/>
    <property type="project" value="TreeGrafter"/>
</dbReference>
<feature type="transmembrane region" description="Helical" evidence="6">
    <location>
        <begin position="170"/>
        <end position="189"/>
    </location>
</feature>
<comment type="similarity">
    <text evidence="2 6">Belongs to the BI1 family.</text>
</comment>
<keyword evidence="4 6" id="KW-1133">Transmembrane helix</keyword>
<evidence type="ECO:0000256" key="3">
    <source>
        <dbReference type="ARBA" id="ARBA00022692"/>
    </source>
</evidence>
<sequence>MATAFTNFARNLSNKYEPEVRYHLARVYTCLTATTACATIGALLHVTGWLEAGILTALGSLGLLLALFFIRDDGKNLPLRLSLLLGFGFCSGQTLGPLLDIVMHINPQIIVTALTGTCLVFVSFTISALLAKRGNFLFLGGVLMSVLSMMALTTLVNIFVRSYFVEQTHLYIGLGVMSAFILYDTQAIVEKCRMGSRDYIQHSLDLFFDLISIFRRLLIILAQKEERDRNRRKNN</sequence>
<dbReference type="AlphaFoldDB" id="A0A0K8TQA6"/>
<comment type="subcellular location">
    <subcellularLocation>
        <location evidence="1">Membrane</location>
        <topology evidence="1">Multi-pass membrane protein</topology>
    </subcellularLocation>
</comment>
<dbReference type="GO" id="GO:0034620">
    <property type="term" value="P:cellular response to unfolded protein"/>
    <property type="evidence" value="ECO:0007669"/>
    <property type="project" value="TreeGrafter"/>
</dbReference>
<dbReference type="EMBL" id="GDAI01001277">
    <property type="protein sequence ID" value="JAI16326.1"/>
    <property type="molecule type" value="mRNA"/>
</dbReference>
<evidence type="ECO:0000313" key="7">
    <source>
        <dbReference type="EMBL" id="JAI16326.1"/>
    </source>
</evidence>
<dbReference type="GO" id="GO:0031966">
    <property type="term" value="C:mitochondrial membrane"/>
    <property type="evidence" value="ECO:0007669"/>
    <property type="project" value="TreeGrafter"/>
</dbReference>
<evidence type="ECO:0000256" key="2">
    <source>
        <dbReference type="ARBA" id="ARBA00010350"/>
    </source>
</evidence>
<dbReference type="PANTHER" id="PTHR23291:SF32">
    <property type="entry name" value="BAX INHIBITOR 1"/>
    <property type="match status" value="1"/>
</dbReference>
<evidence type="ECO:0000256" key="6">
    <source>
        <dbReference type="RuleBase" id="RU004379"/>
    </source>
</evidence>
<keyword evidence="5 6" id="KW-0472">Membrane</keyword>
<feature type="transmembrane region" description="Helical" evidence="6">
    <location>
        <begin position="52"/>
        <end position="70"/>
    </location>
</feature>
<dbReference type="Pfam" id="PF01027">
    <property type="entry name" value="Bax1-I"/>
    <property type="match status" value="1"/>
</dbReference>
<organism evidence="7">
    <name type="scientific">Tabanus bromius</name>
    <name type="common">Band-eyed brown horse fly</name>
    <dbReference type="NCBI Taxonomy" id="304241"/>
    <lineage>
        <taxon>Eukaryota</taxon>
        <taxon>Metazoa</taxon>
        <taxon>Ecdysozoa</taxon>
        <taxon>Arthropoda</taxon>
        <taxon>Hexapoda</taxon>
        <taxon>Insecta</taxon>
        <taxon>Pterygota</taxon>
        <taxon>Neoptera</taxon>
        <taxon>Endopterygota</taxon>
        <taxon>Diptera</taxon>
        <taxon>Brachycera</taxon>
        <taxon>Tabanomorpha</taxon>
        <taxon>Tabanoidea</taxon>
        <taxon>Tabanidae</taxon>
        <taxon>Tabanus</taxon>
    </lineage>
</organism>
<dbReference type="PANTHER" id="PTHR23291">
    <property type="entry name" value="BAX INHIBITOR-RELATED"/>
    <property type="match status" value="1"/>
</dbReference>